<dbReference type="SMART" id="SM00387">
    <property type="entry name" value="HATPase_c"/>
    <property type="match status" value="1"/>
</dbReference>
<dbReference type="InterPro" id="IPR004358">
    <property type="entry name" value="Sig_transdc_His_kin-like_C"/>
</dbReference>
<comment type="catalytic activity">
    <reaction evidence="1">
        <text>ATP + protein L-histidine = ADP + protein N-phospho-L-histidine.</text>
        <dbReference type="EC" id="2.7.13.3"/>
    </reaction>
</comment>
<dbReference type="Pfam" id="PF00512">
    <property type="entry name" value="HisKA"/>
    <property type="match status" value="1"/>
</dbReference>
<dbReference type="PROSITE" id="PS50109">
    <property type="entry name" value="HIS_KIN"/>
    <property type="match status" value="1"/>
</dbReference>
<dbReference type="InterPro" id="IPR003594">
    <property type="entry name" value="HATPase_dom"/>
</dbReference>
<feature type="domain" description="Histidine kinase" evidence="10">
    <location>
        <begin position="39"/>
        <end position="263"/>
    </location>
</feature>
<dbReference type="GO" id="GO:0000155">
    <property type="term" value="F:phosphorelay sensor kinase activity"/>
    <property type="evidence" value="ECO:0007669"/>
    <property type="project" value="InterPro"/>
</dbReference>
<keyword evidence="4" id="KW-0808">Transferase</keyword>
<dbReference type="InterPro" id="IPR036097">
    <property type="entry name" value="HisK_dim/P_sf"/>
</dbReference>
<comment type="caution">
    <text evidence="11">The sequence shown here is derived from an EMBL/GenBank/DDBJ whole genome shotgun (WGS) entry which is preliminary data.</text>
</comment>
<evidence type="ECO:0000256" key="9">
    <source>
        <dbReference type="SAM" id="Coils"/>
    </source>
</evidence>
<evidence type="ECO:0000256" key="3">
    <source>
        <dbReference type="ARBA" id="ARBA00022553"/>
    </source>
</evidence>
<name>A0A176RTD0_9GAMM</name>
<keyword evidence="12" id="KW-1185">Reference proteome</keyword>
<dbReference type="InterPro" id="IPR036890">
    <property type="entry name" value="HATPase_C_sf"/>
</dbReference>
<keyword evidence="5" id="KW-0547">Nucleotide-binding</keyword>
<evidence type="ECO:0000313" key="11">
    <source>
        <dbReference type="EMBL" id="OAD18987.1"/>
    </source>
</evidence>
<evidence type="ECO:0000256" key="5">
    <source>
        <dbReference type="ARBA" id="ARBA00022741"/>
    </source>
</evidence>
<dbReference type="PRINTS" id="PR00344">
    <property type="entry name" value="BCTRLSENSOR"/>
</dbReference>
<dbReference type="Proteomes" id="UP000076962">
    <property type="component" value="Unassembled WGS sequence"/>
</dbReference>
<protein>
    <recommendedName>
        <fullName evidence="2">histidine kinase</fullName>
        <ecNumber evidence="2">2.7.13.3</ecNumber>
    </recommendedName>
</protein>
<dbReference type="PANTHER" id="PTHR43065">
    <property type="entry name" value="SENSOR HISTIDINE KINASE"/>
    <property type="match status" value="1"/>
</dbReference>
<dbReference type="Gene3D" id="1.10.287.130">
    <property type="match status" value="1"/>
</dbReference>
<evidence type="ECO:0000259" key="10">
    <source>
        <dbReference type="PROSITE" id="PS50109"/>
    </source>
</evidence>
<evidence type="ECO:0000256" key="2">
    <source>
        <dbReference type="ARBA" id="ARBA00012438"/>
    </source>
</evidence>
<feature type="coiled-coil region" evidence="9">
    <location>
        <begin position="3"/>
        <end position="30"/>
    </location>
</feature>
<gene>
    <name evidence="11" type="ORF">THIOM_005402</name>
</gene>
<dbReference type="SUPFAM" id="SSF55874">
    <property type="entry name" value="ATPase domain of HSP90 chaperone/DNA topoisomerase II/histidine kinase"/>
    <property type="match status" value="1"/>
</dbReference>
<dbReference type="InterPro" id="IPR005467">
    <property type="entry name" value="His_kinase_dom"/>
</dbReference>
<keyword evidence="3" id="KW-0597">Phosphoprotein</keyword>
<evidence type="ECO:0000256" key="8">
    <source>
        <dbReference type="ARBA" id="ARBA00023012"/>
    </source>
</evidence>
<evidence type="ECO:0000256" key="4">
    <source>
        <dbReference type="ARBA" id="ARBA00022679"/>
    </source>
</evidence>
<dbReference type="SUPFAM" id="SSF47384">
    <property type="entry name" value="Homodimeric domain of signal transducing histidine kinase"/>
    <property type="match status" value="1"/>
</dbReference>
<dbReference type="GO" id="GO:0005524">
    <property type="term" value="F:ATP binding"/>
    <property type="evidence" value="ECO:0007669"/>
    <property type="project" value="UniProtKB-KW"/>
</dbReference>
<dbReference type="AlphaFoldDB" id="A0A176RTD0"/>
<dbReference type="PANTHER" id="PTHR43065:SF46">
    <property type="entry name" value="C4-DICARBOXYLATE TRANSPORT SENSOR PROTEIN DCTB"/>
    <property type="match status" value="1"/>
</dbReference>
<dbReference type="CDD" id="cd00082">
    <property type="entry name" value="HisKA"/>
    <property type="match status" value="1"/>
</dbReference>
<dbReference type="SMART" id="SM00388">
    <property type="entry name" value="HisKA"/>
    <property type="match status" value="1"/>
</dbReference>
<evidence type="ECO:0000256" key="7">
    <source>
        <dbReference type="ARBA" id="ARBA00022840"/>
    </source>
</evidence>
<dbReference type="InterPro" id="IPR003661">
    <property type="entry name" value="HisK_dim/P_dom"/>
</dbReference>
<sequence>MPTLSAQQQIATLEREKAELRVELEQARKLAYLGMMATTVAHEVSQPIHNIKAATDVTLHRLKKKYPFDSTEPIFEHIYHQLELINRQTERLRKIIENFRQFARWNKNHREFINLNQLLEQTIETIFAAQFRNNNIKLVQQLESEPLMVYANPFLLQEIFSILLSNAIEAIETQKLPTVWVTTFRSLNSNEAGFRIEDNGSGLAPEYRQHLFEPFMSTKTTEKGTGLGLHLAYQMVQDLKGRLNYQDHSGGGAGFIVILPTEER</sequence>
<evidence type="ECO:0000256" key="6">
    <source>
        <dbReference type="ARBA" id="ARBA00022777"/>
    </source>
</evidence>
<dbReference type="EC" id="2.7.13.3" evidence="2"/>
<keyword evidence="9" id="KW-0175">Coiled coil</keyword>
<keyword evidence="7" id="KW-0067">ATP-binding</keyword>
<evidence type="ECO:0000313" key="12">
    <source>
        <dbReference type="Proteomes" id="UP000076962"/>
    </source>
</evidence>
<dbReference type="Gene3D" id="3.30.565.10">
    <property type="entry name" value="Histidine kinase-like ATPase, C-terminal domain"/>
    <property type="match status" value="1"/>
</dbReference>
<accession>A0A176RTD0</accession>
<keyword evidence="6 11" id="KW-0418">Kinase</keyword>
<dbReference type="Pfam" id="PF02518">
    <property type="entry name" value="HATPase_c"/>
    <property type="match status" value="1"/>
</dbReference>
<reference evidence="11 12" key="1">
    <citation type="submission" date="2016-05" db="EMBL/GenBank/DDBJ databases">
        <title>Single-cell genome of chain-forming Candidatus Thiomargarita nelsonii and comparison to other large sulfur-oxidizing bacteria.</title>
        <authorList>
            <person name="Winkel M."/>
            <person name="Salman V."/>
            <person name="Woyke T."/>
            <person name="Schulz-Vogt H."/>
            <person name="Richter M."/>
            <person name="Flood B."/>
            <person name="Bailey J."/>
            <person name="Amann R."/>
            <person name="Mussmann M."/>
        </authorList>
    </citation>
    <scope>NUCLEOTIDE SEQUENCE [LARGE SCALE GENOMIC DNA]</scope>
    <source>
        <strain evidence="11 12">THI036</strain>
    </source>
</reference>
<dbReference type="EMBL" id="LUTY01002999">
    <property type="protein sequence ID" value="OAD18987.1"/>
    <property type="molecule type" value="Genomic_DNA"/>
</dbReference>
<keyword evidence="8" id="KW-0902">Two-component regulatory system</keyword>
<proteinExistence type="predicted"/>
<organism evidence="11 12">
    <name type="scientific">Candidatus Thiomargarita nelsonii</name>
    <dbReference type="NCBI Taxonomy" id="1003181"/>
    <lineage>
        <taxon>Bacteria</taxon>
        <taxon>Pseudomonadati</taxon>
        <taxon>Pseudomonadota</taxon>
        <taxon>Gammaproteobacteria</taxon>
        <taxon>Thiotrichales</taxon>
        <taxon>Thiotrichaceae</taxon>
        <taxon>Thiomargarita</taxon>
    </lineage>
</organism>
<evidence type="ECO:0000256" key="1">
    <source>
        <dbReference type="ARBA" id="ARBA00000085"/>
    </source>
</evidence>